<dbReference type="EMBL" id="JAHLQF010000002">
    <property type="protein sequence ID" value="MBU5484897.1"/>
    <property type="molecule type" value="Genomic_DNA"/>
</dbReference>
<name>A0ABS6EJD5_9CLOT</name>
<comment type="caution">
    <text evidence="1">The sequence shown here is derived from an EMBL/GenBank/DDBJ whole genome shotgun (WGS) entry which is preliminary data.</text>
</comment>
<dbReference type="RefSeq" id="WP_216439418.1">
    <property type="nucleotide sequence ID" value="NZ_JAHLQF010000002.1"/>
</dbReference>
<accession>A0ABS6EJD5</accession>
<keyword evidence="2" id="KW-1185">Reference proteome</keyword>
<organism evidence="1 2">
    <name type="scientific">Clostridium mobile</name>
    <dbReference type="NCBI Taxonomy" id="2841512"/>
    <lineage>
        <taxon>Bacteria</taxon>
        <taxon>Bacillati</taxon>
        <taxon>Bacillota</taxon>
        <taxon>Clostridia</taxon>
        <taxon>Eubacteriales</taxon>
        <taxon>Clostridiaceae</taxon>
        <taxon>Clostridium</taxon>
    </lineage>
</organism>
<protein>
    <submittedName>
        <fullName evidence="1">Uncharacterized protein</fullName>
    </submittedName>
</protein>
<dbReference type="Proteomes" id="UP000726170">
    <property type="component" value="Unassembled WGS sequence"/>
</dbReference>
<proteinExistence type="predicted"/>
<gene>
    <name evidence="1" type="ORF">KQI86_11170</name>
</gene>
<reference evidence="1 2" key="1">
    <citation type="submission" date="2021-06" db="EMBL/GenBank/DDBJ databases">
        <authorList>
            <person name="Sun Q."/>
            <person name="Li D."/>
        </authorList>
    </citation>
    <scope>NUCLEOTIDE SEQUENCE [LARGE SCALE GENOMIC DNA]</scope>
    <source>
        <strain evidence="1 2">MSJ-11</strain>
    </source>
</reference>
<evidence type="ECO:0000313" key="1">
    <source>
        <dbReference type="EMBL" id="MBU5484897.1"/>
    </source>
</evidence>
<evidence type="ECO:0000313" key="2">
    <source>
        <dbReference type="Proteomes" id="UP000726170"/>
    </source>
</evidence>
<sequence length="129" mass="15173">MDKNKIINLLLDGNISEVEEIEWEDKDLCLLRIYYDFDEDEIQAAKAYEKEEIDEQEEGDEDLFKSYLYDLALDTVSEIIEEIVDDLEIDCQFSSYEIEEESDCAEFAAAFYPKDKEVDLDLILDKIDE</sequence>